<evidence type="ECO:0000313" key="2">
    <source>
        <dbReference type="Proteomes" id="UP000717696"/>
    </source>
</evidence>
<reference evidence="1" key="1">
    <citation type="journal article" date="2021" name="Nat. Commun.">
        <title>Genetic determinants of endophytism in the Arabidopsis root mycobiome.</title>
        <authorList>
            <person name="Mesny F."/>
            <person name="Miyauchi S."/>
            <person name="Thiergart T."/>
            <person name="Pickel B."/>
            <person name="Atanasova L."/>
            <person name="Karlsson M."/>
            <person name="Huettel B."/>
            <person name="Barry K.W."/>
            <person name="Haridas S."/>
            <person name="Chen C."/>
            <person name="Bauer D."/>
            <person name="Andreopoulos W."/>
            <person name="Pangilinan J."/>
            <person name="LaButti K."/>
            <person name="Riley R."/>
            <person name="Lipzen A."/>
            <person name="Clum A."/>
            <person name="Drula E."/>
            <person name="Henrissat B."/>
            <person name="Kohler A."/>
            <person name="Grigoriev I.V."/>
            <person name="Martin F.M."/>
            <person name="Hacquard S."/>
        </authorList>
    </citation>
    <scope>NUCLEOTIDE SEQUENCE</scope>
    <source>
        <strain evidence="1">MPI-CAGE-AT-0021</strain>
    </source>
</reference>
<protein>
    <submittedName>
        <fullName evidence="1">Uncharacterized protein</fullName>
    </submittedName>
</protein>
<gene>
    <name evidence="1" type="ORF">B0J13DRAFT_445795</name>
</gene>
<sequence>VVVCTRSYTFSEDSTTTIGQFPVFLVRTGVEKGLSAPITFRGVAGVEDDFTYYVKMTLETAVDFIMAMEAREAAVFGVQPDPKAAWDSWRRDMNSMGEYEEDLGDEPVIGPSSRFVDCSKYYSWGGNGRTQGRIAMQSEERSLRWQKKEVCDMGMQLRELEGKQL</sequence>
<dbReference type="EMBL" id="JAGMUU010000012">
    <property type="protein sequence ID" value="KAH7141591.1"/>
    <property type="molecule type" value="Genomic_DNA"/>
</dbReference>
<proteinExistence type="predicted"/>
<keyword evidence="2" id="KW-1185">Reference proteome</keyword>
<organism evidence="1 2">
    <name type="scientific">Dactylonectria estremocensis</name>
    <dbReference type="NCBI Taxonomy" id="1079267"/>
    <lineage>
        <taxon>Eukaryota</taxon>
        <taxon>Fungi</taxon>
        <taxon>Dikarya</taxon>
        <taxon>Ascomycota</taxon>
        <taxon>Pezizomycotina</taxon>
        <taxon>Sordariomycetes</taxon>
        <taxon>Hypocreomycetidae</taxon>
        <taxon>Hypocreales</taxon>
        <taxon>Nectriaceae</taxon>
        <taxon>Dactylonectria</taxon>
    </lineage>
</organism>
<evidence type="ECO:0000313" key="1">
    <source>
        <dbReference type="EMBL" id="KAH7141591.1"/>
    </source>
</evidence>
<name>A0A9P9ER38_9HYPO</name>
<feature type="non-terminal residue" evidence="1">
    <location>
        <position position="1"/>
    </location>
</feature>
<accession>A0A9P9ER38</accession>
<dbReference type="OrthoDB" id="3513679at2759"/>
<comment type="caution">
    <text evidence="1">The sequence shown here is derived from an EMBL/GenBank/DDBJ whole genome shotgun (WGS) entry which is preliminary data.</text>
</comment>
<dbReference type="Proteomes" id="UP000717696">
    <property type="component" value="Unassembled WGS sequence"/>
</dbReference>
<dbReference type="AlphaFoldDB" id="A0A9P9ER38"/>